<comment type="function">
    <text evidence="10">Catalyzes the reversible formation of acyl-phosphate (acyl-PO(4)) from acyl-[acyl-carrier-protein] (acyl-ACP). This enzyme utilizes acyl-ACP as fatty acyl donor, but not acyl-CoA.</text>
</comment>
<evidence type="ECO:0000313" key="11">
    <source>
        <dbReference type="EMBL" id="OQA59753.1"/>
    </source>
</evidence>
<dbReference type="EMBL" id="MWBQ01000047">
    <property type="protein sequence ID" value="OQA59753.1"/>
    <property type="molecule type" value="Genomic_DNA"/>
</dbReference>
<comment type="subcellular location">
    <subcellularLocation>
        <location evidence="10">Cytoplasm</location>
    </subcellularLocation>
    <text evidence="10">Associated with the membrane possibly through PlsY.</text>
</comment>
<dbReference type="GO" id="GO:0005737">
    <property type="term" value="C:cytoplasm"/>
    <property type="evidence" value="ECO:0007669"/>
    <property type="project" value="UniProtKB-SubCell"/>
</dbReference>
<keyword evidence="4 10" id="KW-0808">Transferase</keyword>
<proteinExistence type="inferred from homology"/>
<evidence type="ECO:0000256" key="3">
    <source>
        <dbReference type="ARBA" id="ARBA00022516"/>
    </source>
</evidence>
<keyword evidence="11" id="KW-0012">Acyltransferase</keyword>
<comment type="subunit">
    <text evidence="9 10">Homodimer. Probably interacts with PlsY.</text>
</comment>
<dbReference type="PIRSF" id="PIRSF002465">
    <property type="entry name" value="Phsphlp_syn_PlsX"/>
    <property type="match status" value="1"/>
</dbReference>
<dbReference type="EC" id="2.3.1.274" evidence="8 10"/>
<dbReference type="HAMAP" id="MF_00019">
    <property type="entry name" value="PlsX"/>
    <property type="match status" value="1"/>
</dbReference>
<evidence type="ECO:0000256" key="8">
    <source>
        <dbReference type="ARBA" id="ARBA00024069"/>
    </source>
</evidence>
<comment type="pathway">
    <text evidence="10">Lipid metabolism; phospholipid metabolism.</text>
</comment>
<keyword evidence="7 10" id="KW-1208">Phospholipid metabolism</keyword>
<reference evidence="11" key="1">
    <citation type="submission" date="2017-02" db="EMBL/GenBank/DDBJ databases">
        <title>Delving into the versatile metabolic prowess of the omnipresent phylum Bacteroidetes.</title>
        <authorList>
            <person name="Nobu M.K."/>
            <person name="Mei R."/>
            <person name="Narihiro T."/>
            <person name="Kuroda K."/>
            <person name="Liu W.-T."/>
        </authorList>
    </citation>
    <scope>NUCLEOTIDE SEQUENCE</scope>
    <source>
        <strain evidence="11">ADurb.Bin276</strain>
    </source>
</reference>
<evidence type="ECO:0000256" key="1">
    <source>
        <dbReference type="ARBA" id="ARBA00001232"/>
    </source>
</evidence>
<dbReference type="PANTHER" id="PTHR30100">
    <property type="entry name" value="FATTY ACID/PHOSPHOLIPID SYNTHESIS PROTEIN PLSX"/>
    <property type="match status" value="1"/>
</dbReference>
<evidence type="ECO:0000256" key="10">
    <source>
        <dbReference type="HAMAP-Rule" id="MF_00019"/>
    </source>
</evidence>
<keyword evidence="5 10" id="KW-0443">Lipid metabolism</keyword>
<evidence type="ECO:0000256" key="5">
    <source>
        <dbReference type="ARBA" id="ARBA00023098"/>
    </source>
</evidence>
<evidence type="ECO:0000256" key="6">
    <source>
        <dbReference type="ARBA" id="ARBA00023209"/>
    </source>
</evidence>
<keyword evidence="6 10" id="KW-0594">Phospholipid biosynthesis</keyword>
<sequence length="328" mass="36355">MKIAVDAWGGDYAPVEILKGIKNAVLDDLELVVIGSKQKLSPLYIELNMEEDRFPIEDTPQVIEMKEHPAEAIRKKPQSTIVRGVQLLAQKKIDAFISAGNSGALMAAAWFGLQRIADIERPAIATLIPNVKSSTVLLDVGANVDCKPKQLLHFGVMGAEYAKAALNIERPRVGLLTIGEEEGKGNELVKSAYQYFKNRCDFLNFEFIGNVEGQDIVDGKADVVVCDGFTGNALLKFGEGLLEFINNMLFLHITDEQLRKRLKEVWKRFDRSEIGGAPLLGVEGICMVCHGKSQARDLTSAIFRAKDLVEQKMAERIRDGLSHLNYIQ</sequence>
<dbReference type="GO" id="GO:0006633">
    <property type="term" value="P:fatty acid biosynthetic process"/>
    <property type="evidence" value="ECO:0007669"/>
    <property type="project" value="UniProtKB-UniRule"/>
</dbReference>
<comment type="caution">
    <text evidence="11">The sequence shown here is derived from an EMBL/GenBank/DDBJ whole genome shotgun (WGS) entry which is preliminary data.</text>
</comment>
<gene>
    <name evidence="10 11" type="primary">plsX</name>
    <name evidence="11" type="ORF">BWY41_00782</name>
</gene>
<dbReference type="PANTHER" id="PTHR30100:SF1">
    <property type="entry name" value="PHOSPHATE ACYLTRANSFERASE"/>
    <property type="match status" value="1"/>
</dbReference>
<comment type="similarity">
    <text evidence="10">Belongs to the PlsX family.</text>
</comment>
<comment type="catalytic activity">
    <reaction evidence="1 10">
        <text>a fatty acyl-[ACP] + phosphate = an acyl phosphate + holo-[ACP]</text>
        <dbReference type="Rhea" id="RHEA:42292"/>
        <dbReference type="Rhea" id="RHEA-COMP:9685"/>
        <dbReference type="Rhea" id="RHEA-COMP:14125"/>
        <dbReference type="ChEBI" id="CHEBI:43474"/>
        <dbReference type="ChEBI" id="CHEBI:59918"/>
        <dbReference type="ChEBI" id="CHEBI:64479"/>
        <dbReference type="ChEBI" id="CHEBI:138651"/>
        <dbReference type="EC" id="2.3.1.274"/>
    </reaction>
</comment>
<protein>
    <recommendedName>
        <fullName evidence="8 10">Phosphate acyltransferase</fullName>
        <ecNumber evidence="8 10">2.3.1.274</ecNumber>
    </recommendedName>
    <alternativeName>
        <fullName evidence="10">Acyl-ACP phosphotransacylase</fullName>
    </alternativeName>
    <alternativeName>
        <fullName evidence="10">Acyl-[acyl-carrier-protein]--phosphate acyltransferase</fullName>
    </alternativeName>
    <alternativeName>
        <fullName evidence="10">Phosphate-acyl-ACP acyltransferase</fullName>
    </alternativeName>
</protein>
<keyword evidence="3 10" id="KW-0444">Lipid biosynthesis</keyword>
<dbReference type="InterPro" id="IPR003664">
    <property type="entry name" value="FA_synthesis"/>
</dbReference>
<dbReference type="Proteomes" id="UP000485569">
    <property type="component" value="Unassembled WGS sequence"/>
</dbReference>
<accession>A0A1V5SZT3</accession>
<dbReference type="GO" id="GO:0043811">
    <property type="term" value="F:phosphate:acyl-[acyl carrier protein] acyltransferase activity"/>
    <property type="evidence" value="ECO:0007669"/>
    <property type="project" value="UniProtKB-UniRule"/>
</dbReference>
<dbReference type="AlphaFoldDB" id="A0A1V5SZT3"/>
<evidence type="ECO:0000256" key="2">
    <source>
        <dbReference type="ARBA" id="ARBA00022490"/>
    </source>
</evidence>
<dbReference type="Pfam" id="PF02504">
    <property type="entry name" value="FA_synthesis"/>
    <property type="match status" value="1"/>
</dbReference>
<dbReference type="NCBIfam" id="TIGR00182">
    <property type="entry name" value="plsX"/>
    <property type="match status" value="1"/>
</dbReference>
<name>A0A1V5SZT3_9BACT</name>
<dbReference type="InterPro" id="IPR012281">
    <property type="entry name" value="Phospholipid_synth_PlsX-like"/>
</dbReference>
<dbReference type="GO" id="GO:0008654">
    <property type="term" value="P:phospholipid biosynthetic process"/>
    <property type="evidence" value="ECO:0007669"/>
    <property type="project" value="UniProtKB-KW"/>
</dbReference>
<dbReference type="UniPathway" id="UPA00085"/>
<evidence type="ECO:0000256" key="4">
    <source>
        <dbReference type="ARBA" id="ARBA00022679"/>
    </source>
</evidence>
<organism evidence="11">
    <name type="scientific">Candidatus Atribacter allofermentans</name>
    <dbReference type="NCBI Taxonomy" id="1852833"/>
    <lineage>
        <taxon>Bacteria</taxon>
        <taxon>Pseudomonadati</taxon>
        <taxon>Atribacterota</taxon>
        <taxon>Atribacteria</taxon>
        <taxon>Atribacterales</taxon>
        <taxon>Atribacteraceae</taxon>
        <taxon>Atribacter</taxon>
    </lineage>
</organism>
<dbReference type="SUPFAM" id="SSF53659">
    <property type="entry name" value="Isocitrate/Isopropylmalate dehydrogenase-like"/>
    <property type="match status" value="1"/>
</dbReference>
<dbReference type="Gene3D" id="3.40.718.10">
    <property type="entry name" value="Isopropylmalate Dehydrogenase"/>
    <property type="match status" value="1"/>
</dbReference>
<evidence type="ECO:0000256" key="9">
    <source>
        <dbReference type="ARBA" id="ARBA00046608"/>
    </source>
</evidence>
<keyword evidence="2 10" id="KW-0963">Cytoplasm</keyword>
<evidence type="ECO:0000256" key="7">
    <source>
        <dbReference type="ARBA" id="ARBA00023264"/>
    </source>
</evidence>